<dbReference type="OrthoDB" id="9812283at2"/>
<proteinExistence type="predicted"/>
<dbReference type="Proteomes" id="UP000287996">
    <property type="component" value="Unassembled WGS sequence"/>
</dbReference>
<accession>A0A432ZT59</accession>
<comment type="caution">
    <text evidence="1">The sequence shown here is derived from an EMBL/GenBank/DDBJ whole genome shotgun (WGS) entry which is preliminary data.</text>
</comment>
<gene>
    <name evidence="1" type="ORF">CWI84_02525</name>
</gene>
<name>A0A432ZT59_9GAMM</name>
<keyword evidence="2" id="KW-1185">Reference proteome</keyword>
<protein>
    <recommendedName>
        <fullName evidence="3">SIR2-like domain-containing protein</fullName>
    </recommendedName>
</protein>
<dbReference type="AlphaFoldDB" id="A0A432ZT59"/>
<dbReference type="EMBL" id="PIQH01000002">
    <property type="protein sequence ID" value="RUO81008.1"/>
    <property type="molecule type" value="Genomic_DNA"/>
</dbReference>
<evidence type="ECO:0008006" key="3">
    <source>
        <dbReference type="Google" id="ProtNLM"/>
    </source>
</evidence>
<reference evidence="1 2" key="1">
    <citation type="journal article" date="2011" name="Front. Microbiol.">
        <title>Genomic signatures of strain selection and enhancement in Bacillus atrophaeus var. globigii, a historical biowarfare simulant.</title>
        <authorList>
            <person name="Gibbons H.S."/>
            <person name="Broomall S.M."/>
            <person name="McNew L.A."/>
            <person name="Daligault H."/>
            <person name="Chapman C."/>
            <person name="Bruce D."/>
            <person name="Karavis M."/>
            <person name="Krepps M."/>
            <person name="McGregor P.A."/>
            <person name="Hong C."/>
            <person name="Park K.H."/>
            <person name="Akmal A."/>
            <person name="Feldman A."/>
            <person name="Lin J.S."/>
            <person name="Chang W.E."/>
            <person name="Higgs B.W."/>
            <person name="Demirev P."/>
            <person name="Lindquist J."/>
            <person name="Liem A."/>
            <person name="Fochler E."/>
            <person name="Read T.D."/>
            <person name="Tapia R."/>
            <person name="Johnson S."/>
            <person name="Bishop-Lilly K.A."/>
            <person name="Detter C."/>
            <person name="Han C."/>
            <person name="Sozhamannan S."/>
            <person name="Rosenzweig C.N."/>
            <person name="Skowronski E.W."/>
        </authorList>
    </citation>
    <scope>NUCLEOTIDE SEQUENCE [LARGE SCALE GENOMIC DNA]</scope>
    <source>
        <strain evidence="1 2">CC-PW-9</strain>
    </source>
</reference>
<sequence>MKKALLLGAGFSYDLGMPIASELTEIFLSVFSNKHANKRFVENLALKVPYGEDRPINKKALSLAVDMVVEYRGENYEELLSTIQNYSKRHDITQSDRDTFNYIFQVFYTVIHEILNLYQLTSYPKVYLKNAPCFKSLRALLSDSETWVFTLNHDMYFECLALDYKIPITYGDEHNISFPLDNKDTEKTVKLTYSIREKLYESSGFFQDEFGVNLVKLHGGLSELEYRDGSMLCNQSLSLSNGSPELMHDFIQVQSMAHYIGGQKVHSGRDRVITNADGELDIICQSMLTGGSKYSLTTNEKSGEEKLGLLSRKLNEVDELTIIGYGFGDKHVNYRLSNAMVLNERLKIIIVDAVAKPIPEILEQFNYDSRIIRSTCGAAPWMGYLEKHQKWDSEQMKILEGNARLREEVKDLVKMKFAAKA</sequence>
<evidence type="ECO:0000313" key="1">
    <source>
        <dbReference type="EMBL" id="RUO81008.1"/>
    </source>
</evidence>
<dbReference type="RefSeq" id="WP_126841007.1">
    <property type="nucleotide sequence ID" value="NZ_PIQH01000002.1"/>
</dbReference>
<organism evidence="1 2">
    <name type="scientific">Idiomarina tyrosinivorans</name>
    <dbReference type="NCBI Taxonomy" id="1445662"/>
    <lineage>
        <taxon>Bacteria</taxon>
        <taxon>Pseudomonadati</taxon>
        <taxon>Pseudomonadota</taxon>
        <taxon>Gammaproteobacteria</taxon>
        <taxon>Alteromonadales</taxon>
        <taxon>Idiomarinaceae</taxon>
        <taxon>Idiomarina</taxon>
    </lineage>
</organism>
<evidence type="ECO:0000313" key="2">
    <source>
        <dbReference type="Proteomes" id="UP000287996"/>
    </source>
</evidence>